<evidence type="ECO:0000313" key="2">
    <source>
        <dbReference type="Proteomes" id="UP000887540"/>
    </source>
</evidence>
<sequence>MRKFDEPVNNNLTFDDSGDEKPESRDEKEVEDTEDDPVDEGKTQYPRIPSDPIKKLTQGVPVDEQ</sequence>
<reference evidence="3" key="1">
    <citation type="submission" date="2022-11" db="UniProtKB">
        <authorList>
            <consortium name="WormBaseParasite"/>
        </authorList>
    </citation>
    <scope>IDENTIFICATION</scope>
</reference>
<feature type="region of interest" description="Disordered" evidence="1">
    <location>
        <begin position="1"/>
        <end position="65"/>
    </location>
</feature>
<feature type="compositionally biased region" description="Basic and acidic residues" evidence="1">
    <location>
        <begin position="19"/>
        <end position="28"/>
    </location>
</feature>
<dbReference type="Proteomes" id="UP000887540">
    <property type="component" value="Unplaced"/>
</dbReference>
<organism evidence="2 3">
    <name type="scientific">Acrobeloides nanus</name>
    <dbReference type="NCBI Taxonomy" id="290746"/>
    <lineage>
        <taxon>Eukaryota</taxon>
        <taxon>Metazoa</taxon>
        <taxon>Ecdysozoa</taxon>
        <taxon>Nematoda</taxon>
        <taxon>Chromadorea</taxon>
        <taxon>Rhabditida</taxon>
        <taxon>Tylenchina</taxon>
        <taxon>Cephalobomorpha</taxon>
        <taxon>Cephaloboidea</taxon>
        <taxon>Cephalobidae</taxon>
        <taxon>Acrobeloides</taxon>
    </lineage>
</organism>
<dbReference type="AlphaFoldDB" id="A0A914DIT2"/>
<feature type="compositionally biased region" description="Acidic residues" evidence="1">
    <location>
        <begin position="29"/>
        <end position="38"/>
    </location>
</feature>
<dbReference type="WBParaSite" id="ACRNAN_scaffold28604.g12723.t1">
    <property type="protein sequence ID" value="ACRNAN_scaffold28604.g12723.t1"/>
    <property type="gene ID" value="ACRNAN_scaffold28604.g12723"/>
</dbReference>
<protein>
    <submittedName>
        <fullName evidence="3">Uncharacterized protein</fullName>
    </submittedName>
</protein>
<evidence type="ECO:0000256" key="1">
    <source>
        <dbReference type="SAM" id="MobiDB-lite"/>
    </source>
</evidence>
<name>A0A914DIT2_9BILA</name>
<keyword evidence="2" id="KW-1185">Reference proteome</keyword>
<accession>A0A914DIT2</accession>
<proteinExistence type="predicted"/>
<evidence type="ECO:0000313" key="3">
    <source>
        <dbReference type="WBParaSite" id="ACRNAN_scaffold28604.g12723.t1"/>
    </source>
</evidence>